<comment type="similarity">
    <text evidence="2">Belongs to the Nudix hydrolase family.</text>
</comment>
<keyword evidence="3" id="KW-0479">Metal-binding</keyword>
<sequence length="278" mass="30970">MTKDSPIDQFPINKLFTLIFIHDVHNHKILLGEKQRGPLTGQWNGFGGKVNKGESVAASAARELLEEAGIQAPLFLIGEIQWASTSAGRKSATGETIEPPSTTRDIMFVFKAHTFSSEDGLGPVITEEMAPGWWSVDTMPWDKMRKNHQVWYKLMLSNIPFRGQYWYNVVHDGKGDTSAAAATGVEGQSPLPSTQLENTKEMWTEDTERRQIQYGSQPVRPEWYAPEDQAFYAQLDLAQSSPPGNGISPFHGLEAEARPELTQDALEHSMAAVEAQWL</sequence>
<evidence type="ECO:0000259" key="7">
    <source>
        <dbReference type="PROSITE" id="PS51462"/>
    </source>
</evidence>
<keyword evidence="9" id="KW-1185">Reference proteome</keyword>
<dbReference type="GO" id="GO:0046872">
    <property type="term" value="F:metal ion binding"/>
    <property type="evidence" value="ECO:0007669"/>
    <property type="project" value="UniProtKB-KW"/>
</dbReference>
<dbReference type="PANTHER" id="PTHR43758">
    <property type="entry name" value="7,8-DIHYDRO-8-OXOGUANINE TRIPHOSPHATASE"/>
    <property type="match status" value="1"/>
</dbReference>
<feature type="region of interest" description="Disordered" evidence="6">
    <location>
        <begin position="243"/>
        <end position="263"/>
    </location>
</feature>
<organism evidence="8 9">
    <name type="scientific">Actinomortierella ambigua</name>
    <dbReference type="NCBI Taxonomy" id="1343610"/>
    <lineage>
        <taxon>Eukaryota</taxon>
        <taxon>Fungi</taxon>
        <taxon>Fungi incertae sedis</taxon>
        <taxon>Mucoromycota</taxon>
        <taxon>Mortierellomycotina</taxon>
        <taxon>Mortierellomycetes</taxon>
        <taxon>Mortierellales</taxon>
        <taxon>Mortierellaceae</taxon>
        <taxon>Actinomortierella</taxon>
    </lineage>
</organism>
<dbReference type="InterPro" id="IPR000086">
    <property type="entry name" value="NUDIX_hydrolase_dom"/>
</dbReference>
<name>A0A9P6U2M7_9FUNG</name>
<evidence type="ECO:0000256" key="3">
    <source>
        <dbReference type="ARBA" id="ARBA00022723"/>
    </source>
</evidence>
<dbReference type="AlphaFoldDB" id="A0A9P6U2M7"/>
<comment type="cofactor">
    <cofactor evidence="1">
        <name>Mg(2+)</name>
        <dbReference type="ChEBI" id="CHEBI:18420"/>
    </cofactor>
</comment>
<dbReference type="GO" id="GO:0008413">
    <property type="term" value="F:8-oxo-7,8-dihydroguanosine triphosphate pyrophosphatase activity"/>
    <property type="evidence" value="ECO:0007669"/>
    <property type="project" value="TreeGrafter"/>
</dbReference>
<evidence type="ECO:0000256" key="1">
    <source>
        <dbReference type="ARBA" id="ARBA00001946"/>
    </source>
</evidence>
<keyword evidence="5" id="KW-0460">Magnesium</keyword>
<dbReference type="Gene3D" id="3.90.79.10">
    <property type="entry name" value="Nucleoside Triphosphate Pyrophosphohydrolase"/>
    <property type="match status" value="1"/>
</dbReference>
<protein>
    <submittedName>
        <fullName evidence="8">Nudix (Nucleoside diphosphate linked moiety X)-type motif 1</fullName>
    </submittedName>
</protein>
<dbReference type="PANTHER" id="PTHR43758:SF2">
    <property type="entry name" value="OXIDIZED PURINE NUCLEOSIDE TRIPHOSPHATE HYDROLASE"/>
    <property type="match status" value="1"/>
</dbReference>
<dbReference type="SUPFAM" id="SSF55811">
    <property type="entry name" value="Nudix"/>
    <property type="match status" value="1"/>
</dbReference>
<comment type="caution">
    <text evidence="8">The sequence shown here is derived from an EMBL/GenBank/DDBJ whole genome shotgun (WGS) entry which is preliminary data.</text>
</comment>
<evidence type="ECO:0000313" key="8">
    <source>
        <dbReference type="EMBL" id="KAG0256586.1"/>
    </source>
</evidence>
<evidence type="ECO:0000256" key="6">
    <source>
        <dbReference type="SAM" id="MobiDB-lite"/>
    </source>
</evidence>
<keyword evidence="4" id="KW-0378">Hydrolase</keyword>
<dbReference type="GO" id="GO:0005737">
    <property type="term" value="C:cytoplasm"/>
    <property type="evidence" value="ECO:0007669"/>
    <property type="project" value="TreeGrafter"/>
</dbReference>
<dbReference type="Pfam" id="PF00293">
    <property type="entry name" value="NUDIX"/>
    <property type="match status" value="1"/>
</dbReference>
<dbReference type="Proteomes" id="UP000807716">
    <property type="component" value="Unassembled WGS sequence"/>
</dbReference>
<feature type="compositionally biased region" description="Basic and acidic residues" evidence="6">
    <location>
        <begin position="253"/>
        <end position="263"/>
    </location>
</feature>
<dbReference type="PROSITE" id="PS51462">
    <property type="entry name" value="NUDIX"/>
    <property type="match status" value="1"/>
</dbReference>
<dbReference type="CDD" id="cd03427">
    <property type="entry name" value="NUDIX_MTH1_Nudt1"/>
    <property type="match status" value="1"/>
</dbReference>
<proteinExistence type="inferred from homology"/>
<dbReference type="OrthoDB" id="447842at2759"/>
<dbReference type="GO" id="GO:0042262">
    <property type="term" value="P:DNA protection"/>
    <property type="evidence" value="ECO:0007669"/>
    <property type="project" value="TreeGrafter"/>
</dbReference>
<dbReference type="EMBL" id="JAAAJB010000403">
    <property type="protein sequence ID" value="KAG0256586.1"/>
    <property type="molecule type" value="Genomic_DNA"/>
</dbReference>
<reference evidence="8" key="1">
    <citation type="journal article" date="2020" name="Fungal Divers.">
        <title>Resolving the Mortierellaceae phylogeny through synthesis of multi-gene phylogenetics and phylogenomics.</title>
        <authorList>
            <person name="Vandepol N."/>
            <person name="Liber J."/>
            <person name="Desiro A."/>
            <person name="Na H."/>
            <person name="Kennedy M."/>
            <person name="Barry K."/>
            <person name="Grigoriev I.V."/>
            <person name="Miller A.N."/>
            <person name="O'Donnell K."/>
            <person name="Stajich J.E."/>
            <person name="Bonito G."/>
        </authorList>
    </citation>
    <scope>NUCLEOTIDE SEQUENCE</scope>
    <source>
        <strain evidence="8">BC1065</strain>
    </source>
</reference>
<accession>A0A9P6U2M7</accession>
<evidence type="ECO:0000256" key="2">
    <source>
        <dbReference type="ARBA" id="ARBA00005582"/>
    </source>
</evidence>
<evidence type="ECO:0000256" key="4">
    <source>
        <dbReference type="ARBA" id="ARBA00022801"/>
    </source>
</evidence>
<feature type="domain" description="Nudix hydrolase" evidence="7">
    <location>
        <begin position="11"/>
        <end position="157"/>
    </location>
</feature>
<gene>
    <name evidence="8" type="primary">NUDT1</name>
    <name evidence="8" type="ORF">DFQ27_005654</name>
</gene>
<evidence type="ECO:0000313" key="9">
    <source>
        <dbReference type="Proteomes" id="UP000807716"/>
    </source>
</evidence>
<evidence type="ECO:0000256" key="5">
    <source>
        <dbReference type="ARBA" id="ARBA00022842"/>
    </source>
</evidence>
<dbReference type="InterPro" id="IPR015797">
    <property type="entry name" value="NUDIX_hydrolase-like_dom_sf"/>
</dbReference>